<feature type="region of interest" description="Disordered" evidence="1">
    <location>
        <begin position="20"/>
        <end position="94"/>
    </location>
</feature>
<dbReference type="Proteomes" id="UP001209540">
    <property type="component" value="Unassembled WGS sequence"/>
</dbReference>
<keyword evidence="3" id="KW-1185">Reference proteome</keyword>
<feature type="compositionally biased region" description="Low complexity" evidence="1">
    <location>
        <begin position="159"/>
        <end position="171"/>
    </location>
</feature>
<dbReference type="AlphaFoldDB" id="A0AAD5K5Q9"/>
<sequence>MRQIPMDSVSNFVSRIFVRRSTKKHRSAPAKPNNNATIGAPTSEENSDPISSEQQPLSPPNNNTAATTTIATTATTTTTPDSFETDDLPPASPITEKSVNVDTLEFAASRDLAYFLDSGWSSSVKKRNEETQQKLSFPAFEYLLHEPAKDYLEEQRPATSSGTRQRSSGRQFFSGTLPRKPKNLSLNRPKSAVSLIKRVRSTPNFKDQQQQQQQAV</sequence>
<organism evidence="2 3">
    <name type="scientific">Phascolomyces articulosus</name>
    <dbReference type="NCBI Taxonomy" id="60185"/>
    <lineage>
        <taxon>Eukaryota</taxon>
        <taxon>Fungi</taxon>
        <taxon>Fungi incertae sedis</taxon>
        <taxon>Mucoromycota</taxon>
        <taxon>Mucoromycotina</taxon>
        <taxon>Mucoromycetes</taxon>
        <taxon>Mucorales</taxon>
        <taxon>Lichtheimiaceae</taxon>
        <taxon>Phascolomyces</taxon>
    </lineage>
</organism>
<feature type="region of interest" description="Disordered" evidence="1">
    <location>
        <begin position="153"/>
        <end position="216"/>
    </location>
</feature>
<dbReference type="EMBL" id="JAIXMP010000007">
    <property type="protein sequence ID" value="KAI9270625.1"/>
    <property type="molecule type" value="Genomic_DNA"/>
</dbReference>
<proteinExistence type="predicted"/>
<evidence type="ECO:0000256" key="1">
    <source>
        <dbReference type="SAM" id="MobiDB-lite"/>
    </source>
</evidence>
<gene>
    <name evidence="2" type="ORF">BDA99DRAFT_534734</name>
</gene>
<accession>A0AAD5K5Q9</accession>
<protein>
    <submittedName>
        <fullName evidence="2">Uncharacterized protein</fullName>
    </submittedName>
</protein>
<name>A0AAD5K5Q9_9FUNG</name>
<reference evidence="2" key="2">
    <citation type="submission" date="2023-02" db="EMBL/GenBank/DDBJ databases">
        <authorList>
            <consortium name="DOE Joint Genome Institute"/>
            <person name="Mondo S.J."/>
            <person name="Chang Y."/>
            <person name="Wang Y."/>
            <person name="Ahrendt S."/>
            <person name="Andreopoulos W."/>
            <person name="Barry K."/>
            <person name="Beard J."/>
            <person name="Benny G.L."/>
            <person name="Blankenship S."/>
            <person name="Bonito G."/>
            <person name="Cuomo C."/>
            <person name="Desiro A."/>
            <person name="Gervers K.A."/>
            <person name="Hundley H."/>
            <person name="Kuo A."/>
            <person name="LaButti K."/>
            <person name="Lang B.F."/>
            <person name="Lipzen A."/>
            <person name="O'Donnell K."/>
            <person name="Pangilinan J."/>
            <person name="Reynolds N."/>
            <person name="Sandor L."/>
            <person name="Smith M.W."/>
            <person name="Tsang A."/>
            <person name="Grigoriev I.V."/>
            <person name="Stajich J.E."/>
            <person name="Spatafora J.W."/>
        </authorList>
    </citation>
    <scope>NUCLEOTIDE SEQUENCE</scope>
    <source>
        <strain evidence="2">RSA 2281</strain>
    </source>
</reference>
<evidence type="ECO:0000313" key="2">
    <source>
        <dbReference type="EMBL" id="KAI9270625.1"/>
    </source>
</evidence>
<feature type="compositionally biased region" description="Polar residues" evidence="1">
    <location>
        <begin position="48"/>
        <end position="63"/>
    </location>
</feature>
<feature type="compositionally biased region" description="Low complexity" evidence="1">
    <location>
        <begin position="64"/>
        <end position="79"/>
    </location>
</feature>
<evidence type="ECO:0000313" key="3">
    <source>
        <dbReference type="Proteomes" id="UP001209540"/>
    </source>
</evidence>
<reference evidence="2" key="1">
    <citation type="journal article" date="2022" name="IScience">
        <title>Evolution of zygomycete secretomes and the origins of terrestrial fungal ecologies.</title>
        <authorList>
            <person name="Chang Y."/>
            <person name="Wang Y."/>
            <person name="Mondo S."/>
            <person name="Ahrendt S."/>
            <person name="Andreopoulos W."/>
            <person name="Barry K."/>
            <person name="Beard J."/>
            <person name="Benny G.L."/>
            <person name="Blankenship S."/>
            <person name="Bonito G."/>
            <person name="Cuomo C."/>
            <person name="Desiro A."/>
            <person name="Gervers K.A."/>
            <person name="Hundley H."/>
            <person name="Kuo A."/>
            <person name="LaButti K."/>
            <person name="Lang B.F."/>
            <person name="Lipzen A."/>
            <person name="O'Donnell K."/>
            <person name="Pangilinan J."/>
            <person name="Reynolds N."/>
            <person name="Sandor L."/>
            <person name="Smith M.E."/>
            <person name="Tsang A."/>
            <person name="Grigoriev I.V."/>
            <person name="Stajich J.E."/>
            <person name="Spatafora J.W."/>
        </authorList>
    </citation>
    <scope>NUCLEOTIDE SEQUENCE</scope>
    <source>
        <strain evidence="2">RSA 2281</strain>
    </source>
</reference>
<comment type="caution">
    <text evidence="2">The sequence shown here is derived from an EMBL/GenBank/DDBJ whole genome shotgun (WGS) entry which is preliminary data.</text>
</comment>